<reference evidence="3 4" key="1">
    <citation type="journal article" date="2011" name="J. Bacteriol.">
        <title>Genome sequence of Salinisphaera shabanensis, a gammaproteobacterium from the harsh, variable environment of the brine-seawater interface of the Shaban Deep in the Red Sea.</title>
        <authorList>
            <person name="Antunes A."/>
            <person name="Alam I."/>
            <person name="Bajic V.B."/>
            <person name="Stingl U."/>
        </authorList>
    </citation>
    <scope>NUCLEOTIDE SEQUENCE [LARGE SCALE GENOMIC DNA]</scope>
    <source>
        <strain evidence="3 4">E1L3A</strain>
    </source>
</reference>
<reference evidence="3 4" key="2">
    <citation type="journal article" date="2013" name="PLoS ONE">
        <title>INDIGO - INtegrated Data Warehouse of MIcrobial GenOmes with Examples from the Red Sea Extremophiles.</title>
        <authorList>
            <person name="Alam I."/>
            <person name="Antunes A."/>
            <person name="Kamau A.A."/>
            <person name="Ba Alawi W."/>
            <person name="Kalkatawi M."/>
            <person name="Stingl U."/>
            <person name="Bajic V.B."/>
        </authorList>
    </citation>
    <scope>NUCLEOTIDE SEQUENCE [LARGE SCALE GENOMIC DNA]</scope>
    <source>
        <strain evidence="3 4">E1L3A</strain>
    </source>
</reference>
<organism evidence="3 4">
    <name type="scientific">Salinisphaera shabanensis E1L3A</name>
    <dbReference type="NCBI Taxonomy" id="1033802"/>
    <lineage>
        <taxon>Bacteria</taxon>
        <taxon>Pseudomonadati</taxon>
        <taxon>Pseudomonadota</taxon>
        <taxon>Gammaproteobacteria</taxon>
        <taxon>Salinisphaerales</taxon>
        <taxon>Salinisphaeraceae</taxon>
        <taxon>Salinisphaera</taxon>
    </lineage>
</organism>
<accession>U2FU03</accession>
<gene>
    <name evidence="3" type="ORF">SSPSH_001512</name>
</gene>
<comment type="caution">
    <text evidence="3">The sequence shown here is derived from an EMBL/GenBank/DDBJ whole genome shotgun (WGS) entry which is preliminary data.</text>
</comment>
<dbReference type="AlphaFoldDB" id="U2FU03"/>
<feature type="signal peptide" evidence="2">
    <location>
        <begin position="1"/>
        <end position="21"/>
    </location>
</feature>
<dbReference type="EMBL" id="AFNV02000009">
    <property type="protein sequence ID" value="ERJ19444.1"/>
    <property type="molecule type" value="Genomic_DNA"/>
</dbReference>
<keyword evidence="2" id="KW-0732">Signal</keyword>
<feature type="region of interest" description="Disordered" evidence="1">
    <location>
        <begin position="19"/>
        <end position="140"/>
    </location>
</feature>
<evidence type="ECO:0000256" key="2">
    <source>
        <dbReference type="SAM" id="SignalP"/>
    </source>
</evidence>
<feature type="chain" id="PRO_5004626849" evidence="2">
    <location>
        <begin position="22"/>
        <end position="140"/>
    </location>
</feature>
<evidence type="ECO:0000313" key="3">
    <source>
        <dbReference type="EMBL" id="ERJ19444.1"/>
    </source>
</evidence>
<feature type="compositionally biased region" description="Basic and acidic residues" evidence="1">
    <location>
        <begin position="51"/>
        <end position="81"/>
    </location>
</feature>
<dbReference type="RefSeq" id="WP_006915567.1">
    <property type="nucleotide sequence ID" value="NZ_AFNV02000009.1"/>
</dbReference>
<name>U2FU03_9GAMM</name>
<keyword evidence="4" id="KW-1185">Reference proteome</keyword>
<proteinExistence type="predicted"/>
<evidence type="ECO:0000256" key="1">
    <source>
        <dbReference type="SAM" id="MobiDB-lite"/>
    </source>
</evidence>
<sequence length="140" mass="15081">MIFRTTLLVATVLFGASAAQAADPAARRSGNAPAAMADGATEPGRSMGNAADDRRATRDQGRPDDRYYATQRSDDDRDRNRTGAPDDDLATDRDNDDESDRDLRRTGAAENDHSTERSHGSGDTARDRNDGRGGDPATER</sequence>
<feature type="compositionally biased region" description="Acidic residues" evidence="1">
    <location>
        <begin position="85"/>
        <end position="100"/>
    </location>
</feature>
<dbReference type="Proteomes" id="UP000006242">
    <property type="component" value="Unassembled WGS sequence"/>
</dbReference>
<feature type="compositionally biased region" description="Basic and acidic residues" evidence="1">
    <location>
        <begin position="101"/>
        <end position="140"/>
    </location>
</feature>
<protein>
    <submittedName>
        <fullName evidence="3">Uncharacterized protein</fullName>
    </submittedName>
</protein>
<evidence type="ECO:0000313" key="4">
    <source>
        <dbReference type="Proteomes" id="UP000006242"/>
    </source>
</evidence>